<comment type="caution">
    <text evidence="1">The sequence shown here is derived from an EMBL/GenBank/DDBJ whole genome shotgun (WGS) entry which is preliminary data.</text>
</comment>
<dbReference type="AlphaFoldDB" id="A0A1Y1QP78"/>
<evidence type="ECO:0000313" key="2">
    <source>
        <dbReference type="Proteomes" id="UP000192491"/>
    </source>
</evidence>
<evidence type="ECO:0000313" key="1">
    <source>
        <dbReference type="EMBL" id="OQX10131.1"/>
    </source>
</evidence>
<reference evidence="1 2" key="1">
    <citation type="submission" date="2017-01" db="EMBL/GenBank/DDBJ databases">
        <title>Novel large sulfur bacteria in the metagenomes of groundwater-fed chemosynthetic microbial mats in the Lake Huron basin.</title>
        <authorList>
            <person name="Sharrar A.M."/>
            <person name="Flood B.E."/>
            <person name="Bailey J.V."/>
            <person name="Jones D.S."/>
            <person name="Biddanda B."/>
            <person name="Ruberg S.A."/>
            <person name="Marcus D.N."/>
            <person name="Dick G.J."/>
        </authorList>
    </citation>
    <scope>NUCLEOTIDE SEQUENCE [LARGE SCALE GENOMIC DNA]</scope>
    <source>
        <strain evidence="1">A8</strain>
    </source>
</reference>
<organism evidence="1 2">
    <name type="scientific">Thiothrix lacustris</name>
    <dbReference type="NCBI Taxonomy" id="525917"/>
    <lineage>
        <taxon>Bacteria</taxon>
        <taxon>Pseudomonadati</taxon>
        <taxon>Pseudomonadota</taxon>
        <taxon>Gammaproteobacteria</taxon>
        <taxon>Thiotrichales</taxon>
        <taxon>Thiotrichaceae</taxon>
        <taxon>Thiothrix</taxon>
    </lineage>
</organism>
<name>A0A1Y1QP78_9GAMM</name>
<protein>
    <submittedName>
        <fullName evidence="1">Uncharacterized protein</fullName>
    </submittedName>
</protein>
<dbReference type="EMBL" id="MTEJ01000122">
    <property type="protein sequence ID" value="OQX10131.1"/>
    <property type="molecule type" value="Genomic_DNA"/>
</dbReference>
<sequence length="64" mass="7398">MPKVIPSEVQNQFDKLMKDSQGLQDKNAAAWYENYCKRHANDPRTADLTDEDVNSLVHELRLIP</sequence>
<dbReference type="Proteomes" id="UP000192491">
    <property type="component" value="Unassembled WGS sequence"/>
</dbReference>
<proteinExistence type="predicted"/>
<gene>
    <name evidence="1" type="ORF">BWK73_21110</name>
</gene>
<accession>A0A1Y1QP78</accession>